<dbReference type="VEuPathDB" id="MicrosporidiaDB:NAPIS_ORF01183"/>
<dbReference type="SUPFAM" id="SSF116820">
    <property type="entry name" value="Rps17e-like"/>
    <property type="match status" value="1"/>
</dbReference>
<reference evidence="4 5" key="1">
    <citation type="journal article" date="2013" name="BMC Genomics">
        <title>Genome sequencing and comparative genomics of honey bee microsporidia, Nosema apis reveal novel insights into host-parasite interactions.</title>
        <authorList>
            <person name="Chen Yp."/>
            <person name="Pettis J.S."/>
            <person name="Zhao Y."/>
            <person name="Liu X."/>
            <person name="Tallon L.J."/>
            <person name="Sadzewicz L.D."/>
            <person name="Li R."/>
            <person name="Zheng H."/>
            <person name="Huang S."/>
            <person name="Zhang X."/>
            <person name="Hamilton M.C."/>
            <person name="Pernal S.F."/>
            <person name="Melathopoulos A.P."/>
            <person name="Yan X."/>
            <person name="Evans J.D."/>
        </authorList>
    </citation>
    <scope>NUCLEOTIDE SEQUENCE [LARGE SCALE GENOMIC DNA]</scope>
    <source>
        <strain evidence="4 5">BRL 01</strain>
    </source>
</reference>
<evidence type="ECO:0000313" key="5">
    <source>
        <dbReference type="Proteomes" id="UP000053780"/>
    </source>
</evidence>
<organism evidence="4 5">
    <name type="scientific">Vairimorpha apis BRL 01</name>
    <dbReference type="NCBI Taxonomy" id="1037528"/>
    <lineage>
        <taxon>Eukaryota</taxon>
        <taxon>Fungi</taxon>
        <taxon>Fungi incertae sedis</taxon>
        <taxon>Microsporidia</taxon>
        <taxon>Nosematidae</taxon>
        <taxon>Vairimorpha</taxon>
    </lineage>
</organism>
<keyword evidence="3" id="KW-0687">Ribonucleoprotein</keyword>
<dbReference type="GO" id="GO:0003735">
    <property type="term" value="F:structural constituent of ribosome"/>
    <property type="evidence" value="ECO:0007669"/>
    <property type="project" value="InterPro"/>
</dbReference>
<name>T0L0W0_9MICR</name>
<dbReference type="PANTHER" id="PTHR10732:SF0">
    <property type="entry name" value="40S RIBOSOMAL PROTEIN S17"/>
    <property type="match status" value="1"/>
</dbReference>
<dbReference type="OrthoDB" id="1727351at2759"/>
<evidence type="ECO:0000313" key="4">
    <source>
        <dbReference type="EMBL" id="EQB61202.1"/>
    </source>
</evidence>
<dbReference type="GO" id="GO:0006412">
    <property type="term" value="P:translation"/>
    <property type="evidence" value="ECO:0007669"/>
    <property type="project" value="InterPro"/>
</dbReference>
<dbReference type="PANTHER" id="PTHR10732">
    <property type="entry name" value="40S RIBOSOMAL PROTEIN S17"/>
    <property type="match status" value="1"/>
</dbReference>
<protein>
    <submittedName>
        <fullName evidence="4">40s ribosomal protein s17</fullName>
    </submittedName>
</protein>
<dbReference type="InterPro" id="IPR001210">
    <property type="entry name" value="Ribosomal_eS17"/>
</dbReference>
<dbReference type="AlphaFoldDB" id="T0L0W0"/>
<dbReference type="InterPro" id="IPR036401">
    <property type="entry name" value="Ribosomal_eS17_sf"/>
</dbReference>
<dbReference type="HOGENOM" id="CLU_112958_2_2_1"/>
<dbReference type="EMBL" id="KE647164">
    <property type="protein sequence ID" value="EQB61202.1"/>
    <property type="molecule type" value="Genomic_DNA"/>
</dbReference>
<evidence type="ECO:0000256" key="3">
    <source>
        <dbReference type="ARBA" id="ARBA00023274"/>
    </source>
</evidence>
<evidence type="ECO:0000256" key="2">
    <source>
        <dbReference type="ARBA" id="ARBA00022980"/>
    </source>
</evidence>
<keyword evidence="5" id="KW-1185">Reference proteome</keyword>
<gene>
    <name evidence="4" type="ORF">NAPIS_ORF01183</name>
</gene>
<proteinExistence type="inferred from homology"/>
<accession>T0L0W0</accession>
<dbReference type="Proteomes" id="UP000053780">
    <property type="component" value="Unassembled WGS sequence"/>
</dbReference>
<comment type="similarity">
    <text evidence="1">Belongs to the eukaryotic ribosomal protein eS17 family.</text>
</comment>
<dbReference type="Gene3D" id="1.10.60.20">
    <property type="entry name" value="Ribosomal protein S17e-like"/>
    <property type="match status" value="1"/>
</dbReference>
<sequence length="122" mass="14142">MEADEIKINRVIKRAARQIVEKHFLSLDKSFEDNLLVVQDVALVQSKKVRNQLAGYVTHLYKCVLKGTAKKLYIKTHEDEREAKENVMPKESILDVDTVEVDKLTKEMLDVNQYQISIKVIE</sequence>
<dbReference type="Pfam" id="PF00833">
    <property type="entry name" value="Ribosomal_S17e"/>
    <property type="match status" value="1"/>
</dbReference>
<keyword evidence="2 4" id="KW-0689">Ribosomal protein</keyword>
<dbReference type="GO" id="GO:1990904">
    <property type="term" value="C:ribonucleoprotein complex"/>
    <property type="evidence" value="ECO:0007669"/>
    <property type="project" value="UniProtKB-KW"/>
</dbReference>
<evidence type="ECO:0000256" key="1">
    <source>
        <dbReference type="ARBA" id="ARBA00010444"/>
    </source>
</evidence>
<dbReference type="GO" id="GO:0005840">
    <property type="term" value="C:ribosome"/>
    <property type="evidence" value="ECO:0007669"/>
    <property type="project" value="UniProtKB-KW"/>
</dbReference>